<dbReference type="Proteomes" id="UP000035009">
    <property type="component" value="Unassembled WGS sequence"/>
</dbReference>
<dbReference type="InterPro" id="IPR039422">
    <property type="entry name" value="MarR/SlyA-like"/>
</dbReference>
<comment type="caution">
    <text evidence="2">The sequence shown here is derived from an EMBL/GenBank/DDBJ whole genome shotgun (WGS) entry which is preliminary data.</text>
</comment>
<accession>M3UXI1</accession>
<dbReference type="RefSeq" id="WP_008379512.1">
    <property type="nucleotide sequence ID" value="NZ_BAOP01000018.1"/>
</dbReference>
<evidence type="ECO:0000313" key="3">
    <source>
        <dbReference type="Proteomes" id="UP000035009"/>
    </source>
</evidence>
<dbReference type="PRINTS" id="PR00598">
    <property type="entry name" value="HTHMARR"/>
</dbReference>
<dbReference type="OrthoDB" id="5148120at2"/>
<dbReference type="STRING" id="410332.SAMN04488550_3941"/>
<dbReference type="CDD" id="cd00090">
    <property type="entry name" value="HTH_ARSR"/>
    <property type="match status" value="1"/>
</dbReference>
<dbReference type="PANTHER" id="PTHR33164:SF57">
    <property type="entry name" value="MARR-FAMILY TRANSCRIPTIONAL REGULATOR"/>
    <property type="match status" value="1"/>
</dbReference>
<feature type="domain" description="HTH marR-type" evidence="1">
    <location>
        <begin position="7"/>
        <end position="140"/>
    </location>
</feature>
<dbReference type="Pfam" id="PF01047">
    <property type="entry name" value="MarR"/>
    <property type="match status" value="1"/>
</dbReference>
<evidence type="ECO:0000259" key="1">
    <source>
        <dbReference type="PROSITE" id="PS50995"/>
    </source>
</evidence>
<organism evidence="2 3">
    <name type="scientific">Gordonia malaquae NBRC 108250</name>
    <dbReference type="NCBI Taxonomy" id="1223542"/>
    <lineage>
        <taxon>Bacteria</taxon>
        <taxon>Bacillati</taxon>
        <taxon>Actinomycetota</taxon>
        <taxon>Actinomycetes</taxon>
        <taxon>Mycobacteriales</taxon>
        <taxon>Gordoniaceae</taxon>
        <taxon>Gordonia</taxon>
    </lineage>
</organism>
<dbReference type="PANTHER" id="PTHR33164">
    <property type="entry name" value="TRANSCRIPTIONAL REGULATOR, MARR FAMILY"/>
    <property type="match status" value="1"/>
</dbReference>
<gene>
    <name evidence="2" type="ORF">GM1_018_00300</name>
</gene>
<dbReference type="eggNOG" id="COG1846">
    <property type="taxonomic scope" value="Bacteria"/>
</dbReference>
<sequence length="156" mass="17443">MPAPECIDEVFLALGRFIRLRDRGIHTSFRSPEGEVETAAYRGLFVLKHGPMRASELAAAMAADPSTTSRHVAKLVSEGFVRREPDPADGRAFRLILTDEGHVRVRELGARRRQVVGEMVADWSDEEFDTFSALLTRFVDAVEDRIDPCSEKGEAR</sequence>
<dbReference type="InterPro" id="IPR000835">
    <property type="entry name" value="HTH_MarR-typ"/>
</dbReference>
<dbReference type="InterPro" id="IPR011991">
    <property type="entry name" value="ArsR-like_HTH"/>
</dbReference>
<evidence type="ECO:0000313" key="2">
    <source>
        <dbReference type="EMBL" id="GAC80467.1"/>
    </source>
</evidence>
<dbReference type="AlphaFoldDB" id="M3UXI1"/>
<dbReference type="SUPFAM" id="SSF46785">
    <property type="entry name" value="Winged helix' DNA-binding domain"/>
    <property type="match status" value="1"/>
</dbReference>
<proteinExistence type="predicted"/>
<dbReference type="EMBL" id="BAOP01000018">
    <property type="protein sequence ID" value="GAC80467.1"/>
    <property type="molecule type" value="Genomic_DNA"/>
</dbReference>
<dbReference type="SMART" id="SM00347">
    <property type="entry name" value="HTH_MARR"/>
    <property type="match status" value="1"/>
</dbReference>
<dbReference type="PROSITE" id="PS50995">
    <property type="entry name" value="HTH_MARR_2"/>
    <property type="match status" value="1"/>
</dbReference>
<dbReference type="Gene3D" id="1.10.10.10">
    <property type="entry name" value="Winged helix-like DNA-binding domain superfamily/Winged helix DNA-binding domain"/>
    <property type="match status" value="1"/>
</dbReference>
<protein>
    <submittedName>
        <fullName evidence="2">Putative MarR family transcriptional regulator</fullName>
    </submittedName>
</protein>
<dbReference type="GO" id="GO:0003700">
    <property type="term" value="F:DNA-binding transcription factor activity"/>
    <property type="evidence" value="ECO:0007669"/>
    <property type="project" value="InterPro"/>
</dbReference>
<dbReference type="GO" id="GO:0006950">
    <property type="term" value="P:response to stress"/>
    <property type="evidence" value="ECO:0007669"/>
    <property type="project" value="TreeGrafter"/>
</dbReference>
<name>M3UXI1_GORML</name>
<keyword evidence="3" id="KW-1185">Reference proteome</keyword>
<reference evidence="2 3" key="1">
    <citation type="submission" date="2013-02" db="EMBL/GenBank/DDBJ databases">
        <title>Whole genome shotgun sequence of Gordonia malaquae NBRC 108250.</title>
        <authorList>
            <person name="Yoshida I."/>
            <person name="Hosoyama A."/>
            <person name="Tsuchikane K."/>
            <person name="Ando Y."/>
            <person name="Baba S."/>
            <person name="Ohji S."/>
            <person name="Hamada M."/>
            <person name="Tamura T."/>
            <person name="Yamazoe A."/>
            <person name="Yamazaki S."/>
            <person name="Fujita N."/>
        </authorList>
    </citation>
    <scope>NUCLEOTIDE SEQUENCE [LARGE SCALE GENOMIC DNA]</scope>
    <source>
        <strain evidence="2 3">NBRC 108250</strain>
    </source>
</reference>
<dbReference type="InterPro" id="IPR036388">
    <property type="entry name" value="WH-like_DNA-bd_sf"/>
</dbReference>
<dbReference type="InterPro" id="IPR036390">
    <property type="entry name" value="WH_DNA-bd_sf"/>
</dbReference>